<protein>
    <submittedName>
        <fullName evidence="1">Uncharacterized protein</fullName>
    </submittedName>
</protein>
<evidence type="ECO:0000313" key="2">
    <source>
        <dbReference type="Proteomes" id="UP000298412"/>
    </source>
</evidence>
<accession>A0A4V3IEW9</accession>
<reference evidence="1 2" key="1">
    <citation type="submission" date="2019-03" db="EMBL/GenBank/DDBJ databases">
        <title>Genomics of glacier-inhabiting Cryobacterium strains.</title>
        <authorList>
            <person name="Liu Q."/>
            <person name="Xin Y.-H."/>
        </authorList>
    </citation>
    <scope>NUCLEOTIDE SEQUENCE [LARGE SCALE GENOMIC DNA]</scope>
    <source>
        <strain evidence="1 2">MDT1-3</strain>
    </source>
</reference>
<dbReference type="OrthoDB" id="8988083at2"/>
<gene>
    <name evidence="1" type="ORF">E3O19_08695</name>
</gene>
<sequence>MAIYIDGKPVPVPANSGISAADQLESPMHTHDTTGVIHIEASQPSDTFTLGAFFDIWGVKLTATQIGDYTTQGDQTLQAYVNGQPVADPAGCVLKPRDDIVIGYNSPSSFPHTTNFTWPQNE</sequence>
<keyword evidence="2" id="KW-1185">Reference proteome</keyword>
<comment type="caution">
    <text evidence="1">The sequence shown here is derived from an EMBL/GenBank/DDBJ whole genome shotgun (WGS) entry which is preliminary data.</text>
</comment>
<dbReference type="Proteomes" id="UP000298412">
    <property type="component" value="Unassembled WGS sequence"/>
</dbReference>
<proteinExistence type="predicted"/>
<dbReference type="RefSeq" id="WP_134566943.1">
    <property type="nucleotide sequence ID" value="NZ_SOFP01000046.1"/>
</dbReference>
<dbReference type="AlphaFoldDB" id="A0A4V3IEW9"/>
<organism evidence="1 2">
    <name type="scientific">Cryobacterium algoritolerans</name>
    <dbReference type="NCBI Taxonomy" id="1259184"/>
    <lineage>
        <taxon>Bacteria</taxon>
        <taxon>Bacillati</taxon>
        <taxon>Actinomycetota</taxon>
        <taxon>Actinomycetes</taxon>
        <taxon>Micrococcales</taxon>
        <taxon>Microbacteriaceae</taxon>
        <taxon>Cryobacterium</taxon>
    </lineage>
</organism>
<dbReference type="EMBL" id="SOFP01000046">
    <property type="protein sequence ID" value="TFC15199.1"/>
    <property type="molecule type" value="Genomic_DNA"/>
</dbReference>
<name>A0A4V3IEW9_9MICO</name>
<evidence type="ECO:0000313" key="1">
    <source>
        <dbReference type="EMBL" id="TFC15199.1"/>
    </source>
</evidence>